<evidence type="ECO:0000256" key="2">
    <source>
        <dbReference type="ARBA" id="ARBA00023277"/>
    </source>
</evidence>
<evidence type="ECO:0000313" key="3">
    <source>
        <dbReference type="EMBL" id="TGD19487.1"/>
    </source>
</evidence>
<sequence>MSLVYIPVVRRKFDAELAQKRFETTLATLQLIAPDIVAPDAPLGEPDELLAFIENLAEEPTAIIFQQLTFTGQEFVTELVKRYSVPILLLIEKEPSVHGWLHLNAMTGLLSTANYLHMHGQVYQQFIGGVDEAAGATAVRQFISSVDAYHDLQQLTVGVVGTFPPGFNFSGTNPQELRDQLGVSLKHYSIDEAFKAASKLAPAAYADQLTYAQDHLKDLDPADPRAIKMAQYVTVMQDHVHADGLGAIASRCWPDFFDKFDSAPGGVFSQLTNQKTPVAEEGDIHGAVSMYALQALNGHQHPVFLGDLCRLDETDNSLTIWHDYGPYDLANPDYPATAGVHPNRKIGVSVDGSLKPGEVTLLRVHYDTDGYHLISIHGKALPVENQYNGFSGKVQVDLPITELVDDLAQSGAESHFALVYGDYTTAIKWLGQWLRLPVTQY</sequence>
<protein>
    <recommendedName>
        <fullName evidence="5">Fucose isomerase</fullName>
    </recommendedName>
</protein>
<evidence type="ECO:0008006" key="5">
    <source>
        <dbReference type="Google" id="ProtNLM"/>
    </source>
</evidence>
<keyword evidence="1" id="KW-0413">Isomerase</keyword>
<evidence type="ECO:0000256" key="1">
    <source>
        <dbReference type="ARBA" id="ARBA00023235"/>
    </source>
</evidence>
<dbReference type="PANTHER" id="PTHR36120:SF1">
    <property type="entry name" value="L-FUCOSE ISOMERASE C-TERMINAL DOMAIN-CONTAINING PROTEIN"/>
    <property type="match status" value="1"/>
</dbReference>
<keyword evidence="4" id="KW-1185">Reference proteome</keyword>
<evidence type="ECO:0000313" key="4">
    <source>
        <dbReference type="Proteomes" id="UP000297348"/>
    </source>
</evidence>
<dbReference type="InterPro" id="IPR009015">
    <property type="entry name" value="Fucose_isomerase_N/cen_sf"/>
</dbReference>
<dbReference type="GO" id="GO:0005996">
    <property type="term" value="P:monosaccharide metabolic process"/>
    <property type="evidence" value="ECO:0007669"/>
    <property type="project" value="InterPro"/>
</dbReference>
<dbReference type="Proteomes" id="UP000297348">
    <property type="component" value="Unassembled WGS sequence"/>
</dbReference>
<dbReference type="PANTHER" id="PTHR36120">
    <property type="entry name" value="FUCOSE ISOMERASE"/>
    <property type="match status" value="1"/>
</dbReference>
<proteinExistence type="predicted"/>
<dbReference type="GO" id="GO:0005737">
    <property type="term" value="C:cytoplasm"/>
    <property type="evidence" value="ECO:0007669"/>
    <property type="project" value="InterPro"/>
</dbReference>
<keyword evidence="2" id="KW-0119">Carbohydrate metabolism</keyword>
<dbReference type="AlphaFoldDB" id="A0A4Z0JCJ9"/>
<dbReference type="OrthoDB" id="5838738at2"/>
<reference evidence="3 4" key="1">
    <citation type="submission" date="2018-10" db="EMBL/GenBank/DDBJ databases">
        <title>Lactobacillus sp. R7 and Lactobacillus sp. R19 isolated from fermented mustard green product of Taiwan.</title>
        <authorList>
            <person name="Lin S.-T."/>
        </authorList>
    </citation>
    <scope>NUCLEOTIDE SEQUENCE [LARGE SCALE GENOMIC DNA]</scope>
    <source>
        <strain evidence="3 4">BCRC 81129</strain>
    </source>
</reference>
<dbReference type="SUPFAM" id="SSF53743">
    <property type="entry name" value="FucI/AraA N-terminal and middle domains"/>
    <property type="match status" value="1"/>
</dbReference>
<comment type="caution">
    <text evidence="3">The sequence shown here is derived from an EMBL/GenBank/DDBJ whole genome shotgun (WGS) entry which is preliminary data.</text>
</comment>
<dbReference type="RefSeq" id="WP_135367621.1">
    <property type="nucleotide sequence ID" value="NZ_RKLX01000005.1"/>
</dbReference>
<name>A0A4Z0JCJ9_9LACO</name>
<dbReference type="EMBL" id="RKLX01000005">
    <property type="protein sequence ID" value="TGD19487.1"/>
    <property type="molecule type" value="Genomic_DNA"/>
</dbReference>
<dbReference type="GO" id="GO:0016861">
    <property type="term" value="F:intramolecular oxidoreductase activity, interconverting aldoses and ketoses"/>
    <property type="evidence" value="ECO:0007669"/>
    <property type="project" value="InterPro"/>
</dbReference>
<accession>A0A4Z0JCJ9</accession>
<organism evidence="3 4">
    <name type="scientific">Levilactobacillus suantsaiihabitans</name>
    <dbReference type="NCBI Taxonomy" id="2487722"/>
    <lineage>
        <taxon>Bacteria</taxon>
        <taxon>Bacillati</taxon>
        <taxon>Bacillota</taxon>
        <taxon>Bacilli</taxon>
        <taxon>Lactobacillales</taxon>
        <taxon>Lactobacillaceae</taxon>
        <taxon>Levilactobacillus</taxon>
    </lineage>
</organism>
<gene>
    <name evidence="3" type="ORF">EGT51_04790</name>
</gene>